<reference evidence="1" key="1">
    <citation type="submission" date="2018-05" db="EMBL/GenBank/DDBJ databases">
        <title>Draft genome of Mucuna pruriens seed.</title>
        <authorList>
            <person name="Nnadi N.E."/>
            <person name="Vos R."/>
            <person name="Hasami M.H."/>
            <person name="Devisetty U.K."/>
            <person name="Aguiy J.C."/>
        </authorList>
    </citation>
    <scope>NUCLEOTIDE SEQUENCE [LARGE SCALE GENOMIC DNA]</scope>
    <source>
        <strain evidence="1">JCA_2017</strain>
    </source>
</reference>
<accession>A0A371H3K6</accession>
<sequence length="158" mass="18201">MAKLKYSTRKSRKHCKRWPIPTRRTRANSLRKLSRHTKLHTKLRSRCLPTKLFLPTTKPKSKGSSSYKNWMNFAWKPVRTPGSISKLSSRWDGPFVIDESNTDPLYELDPELELTLHRLRKARKIVVNNSSSSDSVIYSNQLSINISTSSSNIFVEPG</sequence>
<keyword evidence="2" id="KW-1185">Reference proteome</keyword>
<evidence type="ECO:0000313" key="1">
    <source>
        <dbReference type="EMBL" id="RDX97369.1"/>
    </source>
</evidence>
<comment type="caution">
    <text evidence="1">The sequence shown here is derived from an EMBL/GenBank/DDBJ whole genome shotgun (WGS) entry which is preliminary data.</text>
</comment>
<dbReference type="AlphaFoldDB" id="A0A371H3K6"/>
<dbReference type="Proteomes" id="UP000257109">
    <property type="component" value="Unassembled WGS sequence"/>
</dbReference>
<evidence type="ECO:0000313" key="2">
    <source>
        <dbReference type="Proteomes" id="UP000257109"/>
    </source>
</evidence>
<gene>
    <name evidence="1" type="ORF">CR513_19866</name>
</gene>
<name>A0A371H3K6_MUCPR</name>
<feature type="non-terminal residue" evidence="1">
    <location>
        <position position="1"/>
    </location>
</feature>
<protein>
    <submittedName>
        <fullName evidence="1">Uncharacterized protein</fullName>
    </submittedName>
</protein>
<proteinExistence type="predicted"/>
<organism evidence="1 2">
    <name type="scientific">Mucuna pruriens</name>
    <name type="common">Velvet bean</name>
    <name type="synonym">Dolichos pruriens</name>
    <dbReference type="NCBI Taxonomy" id="157652"/>
    <lineage>
        <taxon>Eukaryota</taxon>
        <taxon>Viridiplantae</taxon>
        <taxon>Streptophyta</taxon>
        <taxon>Embryophyta</taxon>
        <taxon>Tracheophyta</taxon>
        <taxon>Spermatophyta</taxon>
        <taxon>Magnoliopsida</taxon>
        <taxon>eudicotyledons</taxon>
        <taxon>Gunneridae</taxon>
        <taxon>Pentapetalae</taxon>
        <taxon>rosids</taxon>
        <taxon>fabids</taxon>
        <taxon>Fabales</taxon>
        <taxon>Fabaceae</taxon>
        <taxon>Papilionoideae</taxon>
        <taxon>50 kb inversion clade</taxon>
        <taxon>NPAAA clade</taxon>
        <taxon>indigoferoid/millettioid clade</taxon>
        <taxon>Phaseoleae</taxon>
        <taxon>Mucuna</taxon>
    </lineage>
</organism>
<dbReference type="EMBL" id="QJKJ01003672">
    <property type="protein sequence ID" value="RDX97369.1"/>
    <property type="molecule type" value="Genomic_DNA"/>
</dbReference>